<evidence type="ECO:0000313" key="7">
    <source>
        <dbReference type="Proteomes" id="UP000463700"/>
    </source>
</evidence>
<dbReference type="AlphaFoldDB" id="A0A6N6W779"/>
<dbReference type="GO" id="GO:0004674">
    <property type="term" value="F:protein serine/threonine kinase activity"/>
    <property type="evidence" value="ECO:0007669"/>
    <property type="project" value="TreeGrafter"/>
</dbReference>
<gene>
    <name evidence="6" type="ORF">FSO04_32875</name>
</gene>
<evidence type="ECO:0000256" key="3">
    <source>
        <dbReference type="ARBA" id="ARBA00022777"/>
    </source>
</evidence>
<name>A0A6N6W779_9BURK</name>
<dbReference type="InterPro" id="IPR012893">
    <property type="entry name" value="HipA-like_C"/>
</dbReference>
<evidence type="ECO:0000259" key="5">
    <source>
        <dbReference type="Pfam" id="PF13657"/>
    </source>
</evidence>
<dbReference type="InterPro" id="IPR017508">
    <property type="entry name" value="HipA_N1"/>
</dbReference>
<dbReference type="GO" id="GO:0005829">
    <property type="term" value="C:cytosol"/>
    <property type="evidence" value="ECO:0007669"/>
    <property type="project" value="TreeGrafter"/>
</dbReference>
<feature type="domain" description="HipA N-terminal subdomain 1" evidence="5">
    <location>
        <begin position="5"/>
        <end position="104"/>
    </location>
</feature>
<keyword evidence="2" id="KW-0808">Transferase</keyword>
<evidence type="ECO:0000256" key="1">
    <source>
        <dbReference type="ARBA" id="ARBA00010164"/>
    </source>
</evidence>
<organism evidence="6 7">
    <name type="scientific">Paraburkholderia madseniana</name>
    <dbReference type="NCBI Taxonomy" id="2599607"/>
    <lineage>
        <taxon>Bacteria</taxon>
        <taxon>Pseudomonadati</taxon>
        <taxon>Pseudomonadota</taxon>
        <taxon>Betaproteobacteria</taxon>
        <taxon>Burkholderiales</taxon>
        <taxon>Burkholderiaceae</taxon>
        <taxon>Paraburkholderia</taxon>
    </lineage>
</organism>
<dbReference type="Gene3D" id="1.10.1070.20">
    <property type="match status" value="1"/>
</dbReference>
<feature type="domain" description="HipA-like C-terminal" evidence="4">
    <location>
        <begin position="151"/>
        <end position="364"/>
    </location>
</feature>
<dbReference type="InterPro" id="IPR052028">
    <property type="entry name" value="HipA_Ser/Thr_kinase"/>
</dbReference>
<dbReference type="Pfam" id="PF13657">
    <property type="entry name" value="Couple_hipA"/>
    <property type="match status" value="1"/>
</dbReference>
<dbReference type="PANTHER" id="PTHR37419">
    <property type="entry name" value="SERINE/THREONINE-PROTEIN KINASE TOXIN HIPA"/>
    <property type="match status" value="1"/>
</dbReference>
<proteinExistence type="inferred from homology"/>
<accession>A0A6N6W779</accession>
<dbReference type="OrthoDB" id="9805913at2"/>
<keyword evidence="3" id="KW-0418">Kinase</keyword>
<comment type="caution">
    <text evidence="6">The sequence shown here is derived from an EMBL/GenBank/DDBJ whole genome shotgun (WGS) entry which is preliminary data.</text>
</comment>
<sequence length="452" mass="50419">MEHFLRISTNGDTVGHLGFDAVQNQYSFRYEQAWQDRRSAFSLSPHILHTGEAPAAGAVQRFLGNLLPEGRALEVAAGFAQMSKDNIFGLIRMLGKEPVGAFSFTAAENEAAGEVPADEPIRRDIPVEELSQRIKEREQIPFPVWDKKVRLSVAGYQDKLQVMVEGNRISLVDGSLSSTHILKPESRNTATPFMVANEHYCMTLAAQMGLPAAPVAIRRIPEPILLIERFDRVAQVDADNPGQIKAVGRVHVIDGCQALDLPSQLKYERNYGRTLDVRNIREGASFEKLFSQQHFELPAHARSFMLRWAIFQLLIGNSDAHGKNISYFVRRTRLTPAPLYDLVSVSAYADNANVDQEMAMAYGDAFLLEEITPFELALFAQSTRTRPALLARELERMSLAALKFAPGLAQSEVYVGDDERARVRKISDFICAQANRLLQLAPEVSKVNPDLL</sequence>
<dbReference type="NCBIfam" id="TIGR03071">
    <property type="entry name" value="couple_hipA"/>
    <property type="match status" value="1"/>
</dbReference>
<dbReference type="Proteomes" id="UP000463700">
    <property type="component" value="Unassembled WGS sequence"/>
</dbReference>
<evidence type="ECO:0000256" key="2">
    <source>
        <dbReference type="ARBA" id="ARBA00022679"/>
    </source>
</evidence>
<protein>
    <submittedName>
        <fullName evidence="6">Type II toxin-antitoxin system HipA family toxin</fullName>
    </submittedName>
</protein>
<dbReference type="PANTHER" id="PTHR37419:SF1">
    <property type="entry name" value="SERINE_THREONINE-PROTEIN KINASE TOXIN HIPA"/>
    <property type="match status" value="1"/>
</dbReference>
<dbReference type="EMBL" id="VOSW01000081">
    <property type="protein sequence ID" value="KAE8755708.1"/>
    <property type="molecule type" value="Genomic_DNA"/>
</dbReference>
<comment type="similarity">
    <text evidence="1">Belongs to the HipA Ser/Thr kinase family.</text>
</comment>
<evidence type="ECO:0000259" key="4">
    <source>
        <dbReference type="Pfam" id="PF07804"/>
    </source>
</evidence>
<dbReference type="Pfam" id="PF07804">
    <property type="entry name" value="HipA_C"/>
    <property type="match status" value="1"/>
</dbReference>
<dbReference type="RefSeq" id="WP_154565750.1">
    <property type="nucleotide sequence ID" value="NZ_VOSW01000081.1"/>
</dbReference>
<evidence type="ECO:0000313" key="6">
    <source>
        <dbReference type="EMBL" id="KAE8755708.1"/>
    </source>
</evidence>
<reference evidence="6 7" key="1">
    <citation type="journal article" date="2020" name="Int. J. Syst. Evol. Microbiol.">
        <title>Paraburkholderia madseniana sp. nov., a phenolic acid-degrading bacterium isolated from acidic forest soil.</title>
        <authorList>
            <person name="Wilhelm R.C."/>
            <person name="Murphy S.J.L."/>
            <person name="Feriancek N.M."/>
            <person name="Karasz D.C."/>
            <person name="DeRito C.M."/>
            <person name="Newman J.D."/>
            <person name="Buckley D.H."/>
        </authorList>
    </citation>
    <scope>NUCLEOTIDE SEQUENCE [LARGE SCALE GENOMIC DNA]</scope>
    <source>
        <strain evidence="6 7">RP11</strain>
    </source>
</reference>